<dbReference type="Gramene" id="TraesJAG7B03G04178790.1">
    <property type="protein sequence ID" value="TraesJAG7B03G04178790.1.CDS1"/>
    <property type="gene ID" value="TraesJAG7B03G04178790"/>
</dbReference>
<reference evidence="1" key="2">
    <citation type="submission" date="2018-10" db="UniProtKB">
        <authorList>
            <consortium name="EnsemblPlants"/>
        </authorList>
    </citation>
    <scope>IDENTIFICATION</scope>
</reference>
<dbReference type="Gramene" id="TraesCS7B03G0853600.1">
    <property type="protein sequence ID" value="TraesCS7B03G0853600.1.CDS1"/>
    <property type="gene ID" value="TraesCS7B03G0853600"/>
</dbReference>
<dbReference type="OrthoDB" id="679190at2759"/>
<dbReference type="Gramene" id="TraesLDM7B03G04199860.1">
    <property type="protein sequence ID" value="TraesLDM7B03G04199860.1.CDS1"/>
    <property type="gene ID" value="TraesLDM7B03G04199860"/>
</dbReference>
<name>A0A3B6SK75_WHEAT</name>
<dbReference type="EnsemblPlants" id="TraesCS7B02G318300.1">
    <property type="protein sequence ID" value="TraesCS7B02G318300.1.cds1"/>
    <property type="gene ID" value="TraesCS7B02G318300"/>
</dbReference>
<dbReference type="Gramene" id="TraesLAC7B03G04141450.1">
    <property type="protein sequence ID" value="TraesLAC7B03G04141450.1.CDS1"/>
    <property type="gene ID" value="TraesLAC7B03G04141450"/>
</dbReference>
<dbReference type="Proteomes" id="UP000019116">
    <property type="component" value="Chromosome 7B"/>
</dbReference>
<accession>A0A3B6SK75</accession>
<keyword evidence="2" id="KW-1185">Reference proteome</keyword>
<dbReference type="Gramene" id="TraesSTA7B03G04192610.1">
    <property type="protein sequence ID" value="TraesSTA7B03G04192610.1.CDS1"/>
    <property type="gene ID" value="TraesSTA7B03G04192610"/>
</dbReference>
<dbReference type="Gramene" id="TraesCAD_scaffold_034224_01G000100.1">
    <property type="protein sequence ID" value="TraesCAD_scaffold_034224_01G000100.1"/>
    <property type="gene ID" value="TraesCAD_scaffold_034224_01G000100"/>
</dbReference>
<dbReference type="Gramene" id="TraesCS7B02G318300.1">
    <property type="protein sequence ID" value="TraesCS7B02G318300.1.cds1"/>
    <property type="gene ID" value="TraesCS7B02G318300"/>
</dbReference>
<organism evidence="1">
    <name type="scientific">Triticum aestivum</name>
    <name type="common">Wheat</name>
    <dbReference type="NCBI Taxonomy" id="4565"/>
    <lineage>
        <taxon>Eukaryota</taxon>
        <taxon>Viridiplantae</taxon>
        <taxon>Streptophyta</taxon>
        <taxon>Embryophyta</taxon>
        <taxon>Tracheophyta</taxon>
        <taxon>Spermatophyta</taxon>
        <taxon>Magnoliopsida</taxon>
        <taxon>Liliopsida</taxon>
        <taxon>Poales</taxon>
        <taxon>Poaceae</taxon>
        <taxon>BOP clade</taxon>
        <taxon>Pooideae</taxon>
        <taxon>Triticodae</taxon>
        <taxon>Triticeae</taxon>
        <taxon>Triticinae</taxon>
        <taxon>Triticum</taxon>
    </lineage>
</organism>
<evidence type="ECO:0000313" key="1">
    <source>
        <dbReference type="EnsemblPlants" id="TraesCS7B02G318300.1.cds1"/>
    </source>
</evidence>
<sequence length="151" mass="17151">MPDEVVCAIAAEDYATPLPRDSYCTGCRKVFYAAVCPHHSNGTCLAGIVLRIEEHGDAHCVRCTGFEPWFRRVEGYLSDPVGEEDELLLLPVLRRAPGTCAQCHAQWAGWHYEQHCSLACVNAWRQEVLVRRERREARRAARDLANLQIHH</sequence>
<protein>
    <submittedName>
        <fullName evidence="1">Uncharacterized protein</fullName>
    </submittedName>
</protein>
<evidence type="ECO:0000313" key="2">
    <source>
        <dbReference type="Proteomes" id="UP000019116"/>
    </source>
</evidence>
<dbReference type="Gramene" id="TraesRN7B0100862000.1">
    <property type="protein sequence ID" value="TraesRN7B0100862000.1"/>
    <property type="gene ID" value="TraesRN7B0100862000"/>
</dbReference>
<dbReference type="AlphaFoldDB" id="A0A3B6SK75"/>
<reference evidence="1" key="1">
    <citation type="submission" date="2018-08" db="EMBL/GenBank/DDBJ databases">
        <authorList>
            <person name="Rossello M."/>
        </authorList>
    </citation>
    <scope>NUCLEOTIDE SEQUENCE [LARGE SCALE GENOMIC DNA]</scope>
    <source>
        <strain evidence="1">cv. Chinese Spring</strain>
    </source>
</reference>
<proteinExistence type="predicted"/>